<proteinExistence type="predicted"/>
<dbReference type="AlphaFoldDB" id="A0A2S0M9G3"/>
<dbReference type="Proteomes" id="UP000238358">
    <property type="component" value="Chromosome"/>
</dbReference>
<dbReference type="EMBL" id="CP027569">
    <property type="protein sequence ID" value="AVO28039.1"/>
    <property type="molecule type" value="Genomic_DNA"/>
</dbReference>
<dbReference type="GO" id="GO:0003677">
    <property type="term" value="F:DNA binding"/>
    <property type="evidence" value="ECO:0007669"/>
    <property type="project" value="InterPro"/>
</dbReference>
<evidence type="ECO:0000259" key="1">
    <source>
        <dbReference type="PROSITE" id="PS50943"/>
    </source>
</evidence>
<dbReference type="SMART" id="SM00530">
    <property type="entry name" value="HTH_XRE"/>
    <property type="match status" value="1"/>
</dbReference>
<reference evidence="2 3" key="1">
    <citation type="journal article" date="2018" name="Genome Announc.">
        <title>Complete genomes of two Megasphaera elsdenii strains, NCIMB 702410 and ATCC 25940.</title>
        <authorList>
            <person name="Hatmaker E.A."/>
            <person name="O'Dell K."/>
            <person name="Riley L.A."/>
            <person name="Klingeman D.M."/>
            <person name="Guss A.M."/>
        </authorList>
    </citation>
    <scope>NUCLEOTIDE SEQUENCE [LARGE SCALE GENOMIC DNA]</scope>
    <source>
        <strain evidence="2 3">NCIMB702410</strain>
    </source>
</reference>
<sequence length="59" mass="6835">MKNNIKKVRQQKGKSLYWLAKNTGLAYRNLWDVEHGADVKLSTLYRIAEALQCKVTDLI</sequence>
<evidence type="ECO:0000313" key="3">
    <source>
        <dbReference type="Proteomes" id="UP000238358"/>
    </source>
</evidence>
<dbReference type="Pfam" id="PF13443">
    <property type="entry name" value="HTH_26"/>
    <property type="match status" value="1"/>
</dbReference>
<dbReference type="RefSeq" id="WP_027894627.1">
    <property type="nucleotide sequence ID" value="NZ_CP027569.1"/>
</dbReference>
<dbReference type="InterPro" id="IPR001387">
    <property type="entry name" value="Cro/C1-type_HTH"/>
</dbReference>
<accession>A0A2S0M9G3</accession>
<organism evidence="2 3">
    <name type="scientific">Megasphaera elsdenii</name>
    <dbReference type="NCBI Taxonomy" id="907"/>
    <lineage>
        <taxon>Bacteria</taxon>
        <taxon>Bacillati</taxon>
        <taxon>Bacillota</taxon>
        <taxon>Negativicutes</taxon>
        <taxon>Veillonellales</taxon>
        <taxon>Veillonellaceae</taxon>
        <taxon>Megasphaera</taxon>
    </lineage>
</organism>
<dbReference type="InterPro" id="IPR010982">
    <property type="entry name" value="Lambda_DNA-bd_dom_sf"/>
</dbReference>
<dbReference type="PROSITE" id="PS50943">
    <property type="entry name" value="HTH_CROC1"/>
    <property type="match status" value="1"/>
</dbReference>
<dbReference type="Gene3D" id="1.10.260.40">
    <property type="entry name" value="lambda repressor-like DNA-binding domains"/>
    <property type="match status" value="1"/>
</dbReference>
<feature type="domain" description="HTH cro/C1-type" evidence="1">
    <location>
        <begin position="5"/>
        <end position="58"/>
    </location>
</feature>
<evidence type="ECO:0000313" key="2">
    <source>
        <dbReference type="EMBL" id="AVO28039.1"/>
    </source>
</evidence>
<dbReference type="CDD" id="cd00093">
    <property type="entry name" value="HTH_XRE"/>
    <property type="match status" value="1"/>
</dbReference>
<gene>
    <name evidence="2" type="ORF">C6Y28_10595</name>
</gene>
<dbReference type="OrthoDB" id="2736659at2"/>
<name>A0A2S0M9G3_MEGEL</name>
<dbReference type="SUPFAM" id="SSF47413">
    <property type="entry name" value="lambda repressor-like DNA-binding domains"/>
    <property type="match status" value="1"/>
</dbReference>
<protein>
    <submittedName>
        <fullName evidence="2">XRE family transcriptional regulator</fullName>
    </submittedName>
</protein>